<protein>
    <submittedName>
        <fullName evidence="6">Response regulator</fullName>
    </submittedName>
</protein>
<evidence type="ECO:0000313" key="6">
    <source>
        <dbReference type="EMBL" id="MDR5899612.1"/>
    </source>
</evidence>
<keyword evidence="1 3" id="KW-0597">Phosphoprotein</keyword>
<keyword evidence="4" id="KW-1133">Transmembrane helix</keyword>
<organism evidence="6 7">
    <name type="scientific">Vreelandella vilamensis</name>
    <dbReference type="NCBI Taxonomy" id="531309"/>
    <lineage>
        <taxon>Bacteria</taxon>
        <taxon>Pseudomonadati</taxon>
        <taxon>Pseudomonadota</taxon>
        <taxon>Gammaproteobacteria</taxon>
        <taxon>Oceanospirillales</taxon>
        <taxon>Halomonadaceae</taxon>
        <taxon>Vreelandella</taxon>
    </lineage>
</organism>
<reference evidence="6 7" key="1">
    <citation type="submission" date="2023-04" db="EMBL/GenBank/DDBJ databases">
        <title>A long-awaited taxogenomic arrangement of the family Halomonadaceae.</title>
        <authorList>
            <person name="De La Haba R."/>
            <person name="Chuvochina M."/>
            <person name="Wittouck S."/>
            <person name="Arahal D.R."/>
            <person name="Sanchez-Porro C."/>
            <person name="Hugenholtz P."/>
            <person name="Ventosa A."/>
        </authorList>
    </citation>
    <scope>NUCLEOTIDE SEQUENCE [LARGE SCALE GENOMIC DNA]</scope>
    <source>
        <strain evidence="6 7">DSM 21020</strain>
    </source>
</reference>
<evidence type="ECO:0000256" key="1">
    <source>
        <dbReference type="ARBA" id="ARBA00022553"/>
    </source>
</evidence>
<evidence type="ECO:0000259" key="5">
    <source>
        <dbReference type="PROSITE" id="PS50110"/>
    </source>
</evidence>
<evidence type="ECO:0000313" key="7">
    <source>
        <dbReference type="Proteomes" id="UP001254564"/>
    </source>
</evidence>
<dbReference type="SUPFAM" id="SSF52172">
    <property type="entry name" value="CheY-like"/>
    <property type="match status" value="1"/>
</dbReference>
<dbReference type="Gene3D" id="3.40.50.2300">
    <property type="match status" value="1"/>
</dbReference>
<dbReference type="EMBL" id="JARWAN010000018">
    <property type="protein sequence ID" value="MDR5899612.1"/>
    <property type="molecule type" value="Genomic_DNA"/>
</dbReference>
<dbReference type="Proteomes" id="UP001254564">
    <property type="component" value="Unassembled WGS sequence"/>
</dbReference>
<feature type="transmembrane region" description="Helical" evidence="4">
    <location>
        <begin position="20"/>
        <end position="41"/>
    </location>
</feature>
<dbReference type="PANTHER" id="PTHR45339:SF1">
    <property type="entry name" value="HYBRID SIGNAL TRANSDUCTION HISTIDINE KINASE J"/>
    <property type="match status" value="1"/>
</dbReference>
<dbReference type="CDD" id="cd17546">
    <property type="entry name" value="REC_hyHK_CKI1_RcsC-like"/>
    <property type="match status" value="1"/>
</dbReference>
<evidence type="ECO:0000256" key="3">
    <source>
        <dbReference type="PROSITE-ProRule" id="PRU00169"/>
    </source>
</evidence>
<dbReference type="PANTHER" id="PTHR45339">
    <property type="entry name" value="HYBRID SIGNAL TRANSDUCTION HISTIDINE KINASE J"/>
    <property type="match status" value="1"/>
</dbReference>
<feature type="modified residue" description="4-aspartylphosphate" evidence="3">
    <location>
        <position position="305"/>
    </location>
</feature>
<gene>
    <name evidence="6" type="ORF">QC823_11510</name>
</gene>
<accession>A0ABU1H787</accession>
<dbReference type="SMART" id="SM00448">
    <property type="entry name" value="REC"/>
    <property type="match status" value="1"/>
</dbReference>
<evidence type="ECO:0000256" key="2">
    <source>
        <dbReference type="ARBA" id="ARBA00023012"/>
    </source>
</evidence>
<dbReference type="PROSITE" id="PS50110">
    <property type="entry name" value="RESPONSE_REGULATORY"/>
    <property type="match status" value="1"/>
</dbReference>
<dbReference type="Pfam" id="PF00072">
    <property type="entry name" value="Response_reg"/>
    <property type="match status" value="1"/>
</dbReference>
<dbReference type="RefSeq" id="WP_309656495.1">
    <property type="nucleotide sequence ID" value="NZ_JARWAN010000018.1"/>
</dbReference>
<keyword evidence="2" id="KW-0902">Two-component regulatory system</keyword>
<keyword evidence="4" id="KW-0812">Transmembrane</keyword>
<keyword evidence="7" id="KW-1185">Reference proteome</keyword>
<keyword evidence="4" id="KW-0472">Membrane</keyword>
<proteinExistence type="predicted"/>
<evidence type="ECO:0000256" key="4">
    <source>
        <dbReference type="SAM" id="Phobius"/>
    </source>
</evidence>
<comment type="caution">
    <text evidence="6">The sequence shown here is derived from an EMBL/GenBank/DDBJ whole genome shotgun (WGS) entry which is preliminary data.</text>
</comment>
<sequence length="385" mass="42108">MQGYHCKEHFWNVVIWPILWPWLLAQFALVGMCVIVGAVIWGMNPEEASWGTLVALMTALLLGSSLNVGAVIVLVRARARRVEAKFEQVVGELEQQASLLCEQKGLGEQSGLAAGSSGGEAKAQLPSVRLHHVATQLAQCTASPAPSSGATSANTAQQTLLDDLAQKQQQLDQLLQGRERAREESRLKSGYLHLLQRETDALFEYLGDLSTVSTNAREADITEWRERLADIRALLANVVEEAPDVSLTTSLARPRRVLVVDDGPVNLMLAQQVLEKYGLEVDAVTSGDEALALQQIHAFDLVFMDIFMPEMDGLETSRRWRDYEKAVGKPGAILVALTANADSAGRERCLQAGMNDLIAKPYQPESLINKVASWFPDDVPEVSPS</sequence>
<name>A0ABU1H787_9GAMM</name>
<feature type="transmembrane region" description="Helical" evidence="4">
    <location>
        <begin position="53"/>
        <end position="75"/>
    </location>
</feature>
<feature type="domain" description="Response regulatory" evidence="5">
    <location>
        <begin position="256"/>
        <end position="375"/>
    </location>
</feature>
<dbReference type="InterPro" id="IPR011006">
    <property type="entry name" value="CheY-like_superfamily"/>
</dbReference>
<dbReference type="InterPro" id="IPR001789">
    <property type="entry name" value="Sig_transdc_resp-reg_receiver"/>
</dbReference>